<gene>
    <name evidence="1" type="ORF">LINF_040016800</name>
</gene>
<dbReference type="Proteomes" id="UP000255414">
    <property type="component" value="Chromosome 4"/>
</dbReference>
<protein>
    <submittedName>
        <fullName evidence="1">Hypothetical_protein</fullName>
    </submittedName>
</protein>
<sequence length="417" mass="45190">MTLAQSQRRRRCASSVIPAGARKSEGTCARRRRRVWPFNSWRPRRRCGRALAERACERCLDLPASYVPHARTLAPLLPPLPQTQAHAHLRSSTPAAANTAARQHHAHLHPTTTTHSCAHGTATALWCSCCQLTACGRTPLSPCRFTGGSCTRADSRNAPSKLTAASGCARPVEYKAVCGAWRTATVAREIFKDTFYTRHGVNVPATGSPLVIDMDFKVGLCSILVLEVNPQAVVLAAEPILRLCALVKENTARYRQRVRVAQVGASAASVAGAQFLADPRVEGRPSLHVAVGDGPRQRRLGQLACATDPDPGLVARDTCSAVDCQTPAYAGAGTAPYHFPRVSVAEEARAVRLRVFRRSPRAINVPQGRRCDVSPRYRRVNRSGQGGRRGVRVGRSAGHCRFGVAAHRAAGRRRARH</sequence>
<proteinExistence type="predicted"/>
<organism evidence="1 2">
    <name type="scientific">Leishmania infantum</name>
    <dbReference type="NCBI Taxonomy" id="5671"/>
    <lineage>
        <taxon>Eukaryota</taxon>
        <taxon>Discoba</taxon>
        <taxon>Euglenozoa</taxon>
        <taxon>Kinetoplastea</taxon>
        <taxon>Metakinetoplastina</taxon>
        <taxon>Trypanosomatida</taxon>
        <taxon>Trypanosomatidae</taxon>
        <taxon>Leishmaniinae</taxon>
        <taxon>Leishmania</taxon>
    </lineage>
</organism>
<evidence type="ECO:0000313" key="1">
    <source>
        <dbReference type="EMBL" id="CAC9442252.1"/>
    </source>
</evidence>
<accession>A0A6L0WLR9</accession>
<dbReference type="EMBL" id="LR812937">
    <property type="protein sequence ID" value="CAC9442252.1"/>
    <property type="molecule type" value="Genomic_DNA"/>
</dbReference>
<evidence type="ECO:0000313" key="2">
    <source>
        <dbReference type="Proteomes" id="UP000255414"/>
    </source>
</evidence>
<name>A0A6L0WLR9_LEIIN</name>
<dbReference type="AlphaFoldDB" id="A0A6L0WLR9"/>
<reference evidence="1" key="1">
    <citation type="submission" date="2020-06" db="EMBL/GenBank/DDBJ databases">
        <authorList>
            <person name="Gonzalez-de la Fuente S."/>
            <person name="Peiro-Pastor R."/>
            <person name="Rastrojo A."/>
            <person name="Moreno J."/>
            <person name="Carrasco-Ramiro F."/>
            <person name="Requena JM."/>
            <person name="Aguado B."/>
        </authorList>
    </citation>
    <scope>NUCLEOTIDE SEQUENCE</scope>
</reference>